<organism evidence="2 3">
    <name type="scientific">Agrococcus sediminis</name>
    <dbReference type="NCBI Taxonomy" id="2599924"/>
    <lineage>
        <taxon>Bacteria</taxon>
        <taxon>Bacillati</taxon>
        <taxon>Actinomycetota</taxon>
        <taxon>Actinomycetes</taxon>
        <taxon>Micrococcales</taxon>
        <taxon>Microbacteriaceae</taxon>
        <taxon>Agrococcus</taxon>
    </lineage>
</organism>
<dbReference type="RefSeq" id="WP_146354969.1">
    <property type="nucleotide sequence ID" value="NZ_VOIR01000011.1"/>
</dbReference>
<proteinExistence type="predicted"/>
<dbReference type="EMBL" id="VOIR01000011">
    <property type="protein sequence ID" value="KAA6436317.1"/>
    <property type="molecule type" value="Genomic_DNA"/>
</dbReference>
<dbReference type="SUPFAM" id="SSF51735">
    <property type="entry name" value="NAD(P)-binding Rossmann-fold domains"/>
    <property type="match status" value="1"/>
</dbReference>
<dbReference type="InterPro" id="IPR036291">
    <property type="entry name" value="NAD(P)-bd_dom_sf"/>
</dbReference>
<gene>
    <name evidence="2" type="ORF">FQ330_02605</name>
</gene>
<dbReference type="Pfam" id="PF13460">
    <property type="entry name" value="NAD_binding_10"/>
    <property type="match status" value="1"/>
</dbReference>
<protein>
    <submittedName>
        <fullName evidence="2">NAD(P)H-binding protein</fullName>
    </submittedName>
</protein>
<name>A0A5M8QJI5_9MICO</name>
<evidence type="ECO:0000259" key="1">
    <source>
        <dbReference type="Pfam" id="PF13460"/>
    </source>
</evidence>
<evidence type="ECO:0000313" key="3">
    <source>
        <dbReference type="Proteomes" id="UP000323221"/>
    </source>
</evidence>
<comment type="caution">
    <text evidence="2">The sequence shown here is derived from an EMBL/GenBank/DDBJ whole genome shotgun (WGS) entry which is preliminary data.</text>
</comment>
<dbReference type="AlphaFoldDB" id="A0A5M8QJI5"/>
<dbReference type="InterPro" id="IPR016040">
    <property type="entry name" value="NAD(P)-bd_dom"/>
</dbReference>
<dbReference type="InterPro" id="IPR051606">
    <property type="entry name" value="Polyketide_Oxido-like"/>
</dbReference>
<reference evidence="2 3" key="1">
    <citation type="submission" date="2019-08" db="EMBL/GenBank/DDBJ databases">
        <title>Agrococcus lahaulensis sp. nov., isolated from a cold desert of the Indian Himalayas.</title>
        <authorList>
            <person name="Qu J.H."/>
        </authorList>
    </citation>
    <scope>NUCLEOTIDE SEQUENCE [LARGE SCALE GENOMIC DNA]</scope>
    <source>
        <strain evidence="2 3">NS18</strain>
    </source>
</reference>
<keyword evidence="3" id="KW-1185">Reference proteome</keyword>
<dbReference type="PANTHER" id="PTHR43355">
    <property type="entry name" value="FLAVIN REDUCTASE (NADPH)"/>
    <property type="match status" value="1"/>
</dbReference>
<dbReference type="Gene3D" id="3.40.50.720">
    <property type="entry name" value="NAD(P)-binding Rossmann-like Domain"/>
    <property type="match status" value="1"/>
</dbReference>
<dbReference type="Proteomes" id="UP000323221">
    <property type="component" value="Unassembled WGS sequence"/>
</dbReference>
<dbReference type="PANTHER" id="PTHR43355:SF2">
    <property type="entry name" value="FLAVIN REDUCTASE (NADPH)"/>
    <property type="match status" value="1"/>
</dbReference>
<sequence>MAQITVLGATGFAGGHIAREAAARGHELTLVSRSTPQDAPEGARIVRGSVLDGDVLAQALDGAEVVVGALAPRGDMEGKVADAYADVAARLAGTGARFLIVGGYGSLRDASGRRIVETDAFAPEYRPESEELLDAYERVAATDVDWTYISPAGTFGAFVPDQSRRGEYRTGGDTAIVDADGVSAISGPDFALAVVDEIEAGAHRREHISFAY</sequence>
<dbReference type="GO" id="GO:0016646">
    <property type="term" value="F:oxidoreductase activity, acting on the CH-NH group of donors, NAD or NADP as acceptor"/>
    <property type="evidence" value="ECO:0007669"/>
    <property type="project" value="TreeGrafter"/>
</dbReference>
<evidence type="ECO:0000313" key="2">
    <source>
        <dbReference type="EMBL" id="KAA6436317.1"/>
    </source>
</evidence>
<accession>A0A5M8QJI5</accession>
<dbReference type="OrthoDB" id="3191258at2"/>
<feature type="domain" description="NAD(P)-binding" evidence="1">
    <location>
        <begin position="8"/>
        <end position="173"/>
    </location>
</feature>